<proteinExistence type="predicted"/>
<accession>A0ABR7LFJ0</accession>
<dbReference type="RefSeq" id="WP_187224561.1">
    <property type="nucleotide sequence ID" value="NZ_JABVED010000032.1"/>
</dbReference>
<dbReference type="CDD" id="cd00093">
    <property type="entry name" value="HTH_XRE"/>
    <property type="match status" value="1"/>
</dbReference>
<dbReference type="SMART" id="SM00530">
    <property type="entry name" value="HTH_XRE"/>
    <property type="match status" value="1"/>
</dbReference>
<sequence>MRSLDYLSAPSFGEFAQLLRTLREKACLTQEELAERSGLSIRAISDLERGRTSKPQRKSVVLLAEALRIEGDSLEKFRRIARRKVDSGSSASVRPLALSTACPMGPAAGDDLPAGLSSLIEWMRHVLVEQPVWLREPGGVDVPGQRMVELVGGPGTEKTLVAIQAAARFPRHFPDGQFYVSAEGHDRRPVGLVDRLLRVFGAESAGCETLEERAERLRSTLRSRRALLVLDNVVDAAQVRPLLTAGSVCAVIVIAQRRLAVSEGVWTIDVSTVERECPVPYAVPPALLTG</sequence>
<dbReference type="InterPro" id="IPR027417">
    <property type="entry name" value="P-loop_NTPase"/>
</dbReference>
<dbReference type="Gene3D" id="1.10.260.40">
    <property type="entry name" value="lambda repressor-like DNA-binding domains"/>
    <property type="match status" value="1"/>
</dbReference>
<dbReference type="SUPFAM" id="SSF47413">
    <property type="entry name" value="lambda repressor-like DNA-binding domains"/>
    <property type="match status" value="1"/>
</dbReference>
<name>A0ABR7LFJ0_9PSEU</name>
<dbReference type="SUPFAM" id="SSF52540">
    <property type="entry name" value="P-loop containing nucleoside triphosphate hydrolases"/>
    <property type="match status" value="1"/>
</dbReference>
<dbReference type="Proteomes" id="UP000734823">
    <property type="component" value="Unassembled WGS sequence"/>
</dbReference>
<gene>
    <name evidence="2" type="ORF">GPZ80_30515</name>
</gene>
<dbReference type="EMBL" id="JABVED010000032">
    <property type="protein sequence ID" value="MBC6451486.1"/>
    <property type="molecule type" value="Genomic_DNA"/>
</dbReference>
<evidence type="ECO:0000259" key="1">
    <source>
        <dbReference type="PROSITE" id="PS50943"/>
    </source>
</evidence>
<dbReference type="PROSITE" id="PS50943">
    <property type="entry name" value="HTH_CROC1"/>
    <property type="match status" value="1"/>
</dbReference>
<dbReference type="Pfam" id="PF13560">
    <property type="entry name" value="HTH_31"/>
    <property type="match status" value="1"/>
</dbReference>
<keyword evidence="3" id="KW-1185">Reference proteome</keyword>
<comment type="caution">
    <text evidence="2">The sequence shown here is derived from an EMBL/GenBank/DDBJ whole genome shotgun (WGS) entry which is preliminary data.</text>
</comment>
<evidence type="ECO:0000313" key="2">
    <source>
        <dbReference type="EMBL" id="MBC6451486.1"/>
    </source>
</evidence>
<feature type="domain" description="HTH cro/C1-type" evidence="1">
    <location>
        <begin position="19"/>
        <end position="74"/>
    </location>
</feature>
<dbReference type="InterPro" id="IPR001387">
    <property type="entry name" value="Cro/C1-type_HTH"/>
</dbReference>
<dbReference type="Pfam" id="PF00931">
    <property type="entry name" value="NB-ARC"/>
    <property type="match status" value="1"/>
</dbReference>
<reference evidence="2 3" key="1">
    <citation type="submission" date="2020-06" db="EMBL/GenBank/DDBJ databases">
        <title>Actinokineospora xiongansis sp. nov., isolated from soil of Baiyangdian.</title>
        <authorList>
            <person name="Zhang X."/>
        </authorList>
    </citation>
    <scope>NUCLEOTIDE SEQUENCE [LARGE SCALE GENOMIC DNA]</scope>
    <source>
        <strain evidence="2 3">HBU206404</strain>
    </source>
</reference>
<dbReference type="Gene3D" id="3.40.50.300">
    <property type="entry name" value="P-loop containing nucleotide triphosphate hydrolases"/>
    <property type="match status" value="1"/>
</dbReference>
<protein>
    <submittedName>
        <fullName evidence="2">Helix-turn-helix transcriptional regulator</fullName>
    </submittedName>
</protein>
<organism evidence="2 3">
    <name type="scientific">Actinokineospora xionganensis</name>
    <dbReference type="NCBI Taxonomy" id="2684470"/>
    <lineage>
        <taxon>Bacteria</taxon>
        <taxon>Bacillati</taxon>
        <taxon>Actinomycetota</taxon>
        <taxon>Actinomycetes</taxon>
        <taxon>Pseudonocardiales</taxon>
        <taxon>Pseudonocardiaceae</taxon>
        <taxon>Actinokineospora</taxon>
    </lineage>
</organism>
<dbReference type="InterPro" id="IPR010982">
    <property type="entry name" value="Lambda_DNA-bd_dom_sf"/>
</dbReference>
<dbReference type="InterPro" id="IPR002182">
    <property type="entry name" value="NB-ARC"/>
</dbReference>
<evidence type="ECO:0000313" key="3">
    <source>
        <dbReference type="Proteomes" id="UP000734823"/>
    </source>
</evidence>